<evidence type="ECO:0000313" key="2">
    <source>
        <dbReference type="Proteomes" id="UP000823399"/>
    </source>
</evidence>
<keyword evidence="2" id="KW-1185">Reference proteome</keyword>
<proteinExistence type="predicted"/>
<dbReference type="OrthoDB" id="2680935at2759"/>
<name>A0A9P7K156_9AGAM</name>
<comment type="caution">
    <text evidence="1">The sequence shown here is derived from an EMBL/GenBank/DDBJ whole genome shotgun (WGS) entry which is preliminary data.</text>
</comment>
<protein>
    <submittedName>
        <fullName evidence="1">Uncharacterized protein</fullName>
    </submittedName>
</protein>
<gene>
    <name evidence="1" type="ORF">F5147DRAFT_767295</name>
</gene>
<reference evidence="1" key="1">
    <citation type="journal article" date="2020" name="New Phytol.">
        <title>Comparative genomics reveals dynamic genome evolution in host specialist ectomycorrhizal fungi.</title>
        <authorList>
            <person name="Lofgren L.A."/>
            <person name="Nguyen N.H."/>
            <person name="Vilgalys R."/>
            <person name="Ruytinx J."/>
            <person name="Liao H.L."/>
            <person name="Branco S."/>
            <person name="Kuo A."/>
            <person name="LaButti K."/>
            <person name="Lipzen A."/>
            <person name="Andreopoulos W."/>
            <person name="Pangilinan J."/>
            <person name="Riley R."/>
            <person name="Hundley H."/>
            <person name="Na H."/>
            <person name="Barry K."/>
            <person name="Grigoriev I.V."/>
            <person name="Stajich J.E."/>
            <person name="Kennedy P.G."/>
        </authorList>
    </citation>
    <scope>NUCLEOTIDE SEQUENCE</scope>
    <source>
        <strain evidence="1">FC423</strain>
    </source>
</reference>
<accession>A0A9P7K156</accession>
<dbReference type="Proteomes" id="UP000823399">
    <property type="component" value="Unassembled WGS sequence"/>
</dbReference>
<organism evidence="1 2">
    <name type="scientific">Suillus discolor</name>
    <dbReference type="NCBI Taxonomy" id="1912936"/>
    <lineage>
        <taxon>Eukaryota</taxon>
        <taxon>Fungi</taxon>
        <taxon>Dikarya</taxon>
        <taxon>Basidiomycota</taxon>
        <taxon>Agaricomycotina</taxon>
        <taxon>Agaricomycetes</taxon>
        <taxon>Agaricomycetidae</taxon>
        <taxon>Boletales</taxon>
        <taxon>Suillineae</taxon>
        <taxon>Suillaceae</taxon>
        <taxon>Suillus</taxon>
    </lineage>
</organism>
<evidence type="ECO:0000313" key="1">
    <source>
        <dbReference type="EMBL" id="KAG2119827.1"/>
    </source>
</evidence>
<sequence>MATSASFHGVVGLRNGSRYQIDKKNYWRYDAFIATLELGDVRINVFTFGANTASVEDGIYLLDTRSTIGPIIDDEGKSAHSLHLFANDDLQPLPDGSRAFPTSRRRLVAGKVSRSDCTASQIRRSPTTQYIREKATAFPASTLLSIQVIHRGQ</sequence>
<dbReference type="AlphaFoldDB" id="A0A9P7K156"/>
<dbReference type="GeneID" id="64703125"/>
<dbReference type="RefSeq" id="XP_041299653.1">
    <property type="nucleotide sequence ID" value="XM_041440866.1"/>
</dbReference>
<dbReference type="EMBL" id="JABBWM010000002">
    <property type="protein sequence ID" value="KAG2119827.1"/>
    <property type="molecule type" value="Genomic_DNA"/>
</dbReference>